<evidence type="ECO:0000313" key="3">
    <source>
        <dbReference type="Proteomes" id="UP000054715"/>
    </source>
</evidence>
<dbReference type="EMBL" id="LYOZ01000003">
    <property type="protein sequence ID" value="OCH98935.1"/>
    <property type="molecule type" value="Genomic_DNA"/>
</dbReference>
<dbReference type="Proteomes" id="UP000054715">
    <property type="component" value="Unassembled WGS sequence"/>
</dbReference>
<comment type="caution">
    <text evidence="1">The sequence shown here is derived from an EMBL/GenBank/DDBJ whole genome shotgun (WGS) entry which is preliminary data.</text>
</comment>
<reference evidence="2 4" key="2">
    <citation type="submission" date="2016-05" db="EMBL/GenBank/DDBJ databases">
        <authorList>
            <person name="Prochazka B."/>
            <person name="Indra A."/>
            <person name="Hasenberger P."/>
            <person name="Blaschitz M."/>
            <person name="Wagner L."/>
            <person name="Wewalka G."/>
            <person name="Sorschag S."/>
            <person name="Schmid D."/>
            <person name="Ruppitsch W."/>
        </authorList>
    </citation>
    <scope>NUCLEOTIDE SEQUENCE [LARGE SCALE GENOMIC DNA]</scope>
    <source>
        <strain evidence="2 4">974010_12</strain>
    </source>
</reference>
<reference evidence="1 3" key="1">
    <citation type="submission" date="2015-11" db="EMBL/GenBank/DDBJ databases">
        <title>Genomic analysis of 38 Legionella species identifies large and diverse effector repertoires.</title>
        <authorList>
            <person name="Burstein D."/>
            <person name="Amaro F."/>
            <person name="Zusman T."/>
            <person name="Lifshitz Z."/>
            <person name="Cohen O."/>
            <person name="Gilbert J.A."/>
            <person name="Pupko T."/>
            <person name="Shuman H.A."/>
            <person name="Segal G."/>
        </authorList>
    </citation>
    <scope>NUCLEOTIDE SEQUENCE [LARGE SCALE GENOMIC DNA]</scope>
    <source>
        <strain evidence="1 3">JA-26-G1-E2</strain>
    </source>
</reference>
<keyword evidence="4" id="KW-1185">Reference proteome</keyword>
<evidence type="ECO:0000313" key="2">
    <source>
        <dbReference type="EMBL" id="OCH98935.1"/>
    </source>
</evidence>
<dbReference type="STRING" id="455.Ljam_1309"/>
<sequence length="67" mass="7873">MRNIINFITAWPWWRNHWLKGIEKTWHGLVNPGILIPDEIITLTDITNQEIKASSPLKKTHITEKIT</sequence>
<dbReference type="Proteomes" id="UP000093336">
    <property type="component" value="Unassembled WGS sequence"/>
</dbReference>
<name>A0A0W0UH21_9GAMM</name>
<dbReference type="PATRIC" id="fig|455.5.peg.1382"/>
<dbReference type="RefSeq" id="WP_058449326.1">
    <property type="nucleotide sequence ID" value="NZ_CAAAJF010000007.1"/>
</dbReference>
<evidence type="ECO:0000313" key="1">
    <source>
        <dbReference type="EMBL" id="KTD07114.1"/>
    </source>
</evidence>
<protein>
    <submittedName>
        <fullName evidence="1">Uncharacterized protein</fullName>
    </submittedName>
</protein>
<dbReference type="AlphaFoldDB" id="A0A0W0UH21"/>
<gene>
    <name evidence="2" type="ORF">A8135_09230</name>
    <name evidence="1" type="ORF">Ljam_1309</name>
</gene>
<dbReference type="EMBL" id="LNYG01000013">
    <property type="protein sequence ID" value="KTD07114.1"/>
    <property type="molecule type" value="Genomic_DNA"/>
</dbReference>
<organism evidence="1 3">
    <name type="scientific">Legionella jamestowniensis</name>
    <dbReference type="NCBI Taxonomy" id="455"/>
    <lineage>
        <taxon>Bacteria</taxon>
        <taxon>Pseudomonadati</taxon>
        <taxon>Pseudomonadota</taxon>
        <taxon>Gammaproteobacteria</taxon>
        <taxon>Legionellales</taxon>
        <taxon>Legionellaceae</taxon>
        <taxon>Legionella</taxon>
    </lineage>
</organism>
<accession>A0A0W0UH21</accession>
<evidence type="ECO:0000313" key="4">
    <source>
        <dbReference type="Proteomes" id="UP000093336"/>
    </source>
</evidence>
<proteinExistence type="predicted"/>